<dbReference type="RefSeq" id="WP_201687870.1">
    <property type="nucleotide sequence ID" value="NZ_JAEQND010000003.1"/>
</dbReference>
<evidence type="ECO:0000313" key="2">
    <source>
        <dbReference type="Proteomes" id="UP000622707"/>
    </source>
</evidence>
<accession>A0ABS1JK78</accession>
<comment type="caution">
    <text evidence="1">The sequence shown here is derived from an EMBL/GenBank/DDBJ whole genome shotgun (WGS) entry which is preliminary data.</text>
</comment>
<keyword evidence="2" id="KW-1185">Reference proteome</keyword>
<evidence type="ECO:0000313" key="1">
    <source>
        <dbReference type="EMBL" id="MBL0424624.1"/>
    </source>
</evidence>
<dbReference type="EMBL" id="JAEQND010000003">
    <property type="protein sequence ID" value="MBL0424624.1"/>
    <property type="molecule type" value="Genomic_DNA"/>
</dbReference>
<reference evidence="1 2" key="1">
    <citation type="journal article" date="2017" name="Int. J. Syst. Evol. Microbiol.">
        <title>Ramlibacter alkalitolerans sp. nov., alkali-tolerant bacterium isolated from soil of ginseng.</title>
        <authorList>
            <person name="Lee D.H."/>
            <person name="Cha C.J."/>
        </authorList>
    </citation>
    <scope>NUCLEOTIDE SEQUENCE [LARGE SCALE GENOMIC DNA]</scope>
    <source>
        <strain evidence="1 2">KACC 19305</strain>
    </source>
</reference>
<protein>
    <submittedName>
        <fullName evidence="1">Uncharacterized protein</fullName>
    </submittedName>
</protein>
<name>A0ABS1JK78_9BURK</name>
<sequence length="212" mass="22960">MENAAEAAAEVAGTHRNRRTTVCALAALWIACPAAWAQEASRPAGDVLVAQAREPAVRVEVQTTTLPRIEAQDAGFQAPRVDVSLIPSHPGNYGLGPVVGMSGFAARPGLSTIGLQPQRPSFDVGLRWSQRVQGQHVDITAWRRMNTEDDAYSLVQARQAVYGARFEVSLAAAAKSPFAFDRSFIGMQLEGGGRISLRRKYGGPMIYYRTSF</sequence>
<gene>
    <name evidence="1" type="ORF">JI746_05825</name>
</gene>
<organism evidence="1 2">
    <name type="scientific">Ramlibacter alkalitolerans</name>
    <dbReference type="NCBI Taxonomy" id="2039631"/>
    <lineage>
        <taxon>Bacteria</taxon>
        <taxon>Pseudomonadati</taxon>
        <taxon>Pseudomonadota</taxon>
        <taxon>Betaproteobacteria</taxon>
        <taxon>Burkholderiales</taxon>
        <taxon>Comamonadaceae</taxon>
        <taxon>Ramlibacter</taxon>
    </lineage>
</organism>
<proteinExistence type="predicted"/>
<dbReference type="Proteomes" id="UP000622707">
    <property type="component" value="Unassembled WGS sequence"/>
</dbReference>